<reference evidence="2 3" key="1">
    <citation type="journal article" date="2021" name="BMC Genomics">
        <title>Datura genome reveals duplications of psychoactive alkaloid biosynthetic genes and high mutation rate following tissue culture.</title>
        <authorList>
            <person name="Rajewski A."/>
            <person name="Carter-House D."/>
            <person name="Stajich J."/>
            <person name="Litt A."/>
        </authorList>
    </citation>
    <scope>NUCLEOTIDE SEQUENCE [LARGE SCALE GENOMIC DNA]</scope>
    <source>
        <strain evidence="2">AR-01</strain>
    </source>
</reference>
<protein>
    <recommendedName>
        <fullName evidence="4">BRI1 kinase inhibitor 1</fullName>
    </recommendedName>
</protein>
<dbReference type="PANTHER" id="PTHR33312:SF31">
    <property type="entry name" value="BRI1 KINASE INHIBITOR 1-LIKE"/>
    <property type="match status" value="1"/>
</dbReference>
<comment type="caution">
    <text evidence="2">The sequence shown here is derived from an EMBL/GenBank/DDBJ whole genome shotgun (WGS) entry which is preliminary data.</text>
</comment>
<gene>
    <name evidence="2" type="ORF">HAX54_015874</name>
</gene>
<dbReference type="EMBL" id="JACEIK010002019">
    <property type="protein sequence ID" value="MCD9558487.1"/>
    <property type="molecule type" value="Genomic_DNA"/>
</dbReference>
<feature type="region of interest" description="Disordered" evidence="1">
    <location>
        <begin position="1"/>
        <end position="86"/>
    </location>
</feature>
<sequence length="336" mass="37038">MDTMRVGEELKQSNQGNQKSKQIPSGGGGGAAAAAASPPSASSSPSHEFSFTISLHPTNSTKAPDNKTKQNPNPNPNPNSNQNPFAIDLTPADEIFFHGHLLPLHLLSHLPVSPRSSTNSIDSSLPIKDLLAEQKIQNSINHRELLDHDDDDDDNNSYYDLNHSFHHHQTTNSFNIPKDQKPKSKSFSLFGLPKRKKGEKEEKEKQRKLKFDVSQVLKRYMRMVRPFLSFRSRKNMQFHRKSYSLSGNLSFRGKNNNPNSSSNKGIKRGAYSAPVSMKNSPTNSGLLVATPGANYHSSSSSSGDSTMEELQAAIQAAIAHCKKSSSMEDKKIKISS</sequence>
<dbReference type="PANTHER" id="PTHR33312">
    <property type="entry name" value="MEMBRANE-ASSOCIATED KINASE REGULATOR 4-RELATED"/>
    <property type="match status" value="1"/>
</dbReference>
<feature type="compositionally biased region" description="Polar residues" evidence="1">
    <location>
        <begin position="47"/>
        <end position="63"/>
    </location>
</feature>
<accession>A0ABS8UHY3</accession>
<feature type="region of interest" description="Disordered" evidence="1">
    <location>
        <begin position="249"/>
        <end position="268"/>
    </location>
</feature>
<name>A0ABS8UHY3_DATST</name>
<dbReference type="Proteomes" id="UP000823775">
    <property type="component" value="Unassembled WGS sequence"/>
</dbReference>
<proteinExistence type="predicted"/>
<evidence type="ECO:0008006" key="4">
    <source>
        <dbReference type="Google" id="ProtNLM"/>
    </source>
</evidence>
<organism evidence="2 3">
    <name type="scientific">Datura stramonium</name>
    <name type="common">Jimsonweed</name>
    <name type="synonym">Common thornapple</name>
    <dbReference type="NCBI Taxonomy" id="4076"/>
    <lineage>
        <taxon>Eukaryota</taxon>
        <taxon>Viridiplantae</taxon>
        <taxon>Streptophyta</taxon>
        <taxon>Embryophyta</taxon>
        <taxon>Tracheophyta</taxon>
        <taxon>Spermatophyta</taxon>
        <taxon>Magnoliopsida</taxon>
        <taxon>eudicotyledons</taxon>
        <taxon>Gunneridae</taxon>
        <taxon>Pentapetalae</taxon>
        <taxon>asterids</taxon>
        <taxon>lamiids</taxon>
        <taxon>Solanales</taxon>
        <taxon>Solanaceae</taxon>
        <taxon>Solanoideae</taxon>
        <taxon>Datureae</taxon>
        <taxon>Datura</taxon>
    </lineage>
</organism>
<feature type="compositionally biased region" description="Basic and acidic residues" evidence="1">
    <location>
        <begin position="1"/>
        <end position="11"/>
    </location>
</feature>
<evidence type="ECO:0000313" key="3">
    <source>
        <dbReference type="Proteomes" id="UP000823775"/>
    </source>
</evidence>
<feature type="region of interest" description="Disordered" evidence="1">
    <location>
        <begin position="170"/>
        <end position="208"/>
    </location>
</feature>
<feature type="compositionally biased region" description="Low complexity" evidence="1">
    <location>
        <begin position="32"/>
        <end position="46"/>
    </location>
</feature>
<feature type="compositionally biased region" description="Basic and acidic residues" evidence="1">
    <location>
        <begin position="198"/>
        <end position="208"/>
    </location>
</feature>
<evidence type="ECO:0000313" key="2">
    <source>
        <dbReference type="EMBL" id="MCD9558487.1"/>
    </source>
</evidence>
<evidence type="ECO:0000256" key="1">
    <source>
        <dbReference type="SAM" id="MobiDB-lite"/>
    </source>
</evidence>
<feature type="compositionally biased region" description="Low complexity" evidence="1">
    <location>
        <begin position="12"/>
        <end position="24"/>
    </location>
</feature>
<keyword evidence="3" id="KW-1185">Reference proteome</keyword>
<dbReference type="InterPro" id="IPR039620">
    <property type="entry name" value="BKI1/MAKR1/3/4"/>
</dbReference>